<reference evidence="2" key="2">
    <citation type="submission" date="2020-09" db="EMBL/GenBank/DDBJ databases">
        <authorList>
            <person name="Sun Q."/>
            <person name="Zhou Y."/>
        </authorList>
    </citation>
    <scope>NUCLEOTIDE SEQUENCE</scope>
    <source>
        <strain evidence="2">CGMCC 1.12698</strain>
    </source>
</reference>
<evidence type="ECO:0000313" key="3">
    <source>
        <dbReference type="Proteomes" id="UP000605259"/>
    </source>
</evidence>
<feature type="transmembrane region" description="Helical" evidence="1">
    <location>
        <begin position="33"/>
        <end position="56"/>
    </location>
</feature>
<dbReference type="AlphaFoldDB" id="A0A917ANA4"/>
<comment type="caution">
    <text evidence="2">The sequence shown here is derived from an EMBL/GenBank/DDBJ whole genome shotgun (WGS) entry which is preliminary data.</text>
</comment>
<organism evidence="2 3">
    <name type="scientific">Priestia taiwanensis</name>
    <dbReference type="NCBI Taxonomy" id="1347902"/>
    <lineage>
        <taxon>Bacteria</taxon>
        <taxon>Bacillati</taxon>
        <taxon>Bacillota</taxon>
        <taxon>Bacilli</taxon>
        <taxon>Bacillales</taxon>
        <taxon>Bacillaceae</taxon>
        <taxon>Priestia</taxon>
    </lineage>
</organism>
<evidence type="ECO:0000313" key="2">
    <source>
        <dbReference type="EMBL" id="GGE62857.1"/>
    </source>
</evidence>
<keyword evidence="1" id="KW-1133">Transmembrane helix</keyword>
<dbReference type="Pfam" id="PF04070">
    <property type="entry name" value="DUF378"/>
    <property type="match status" value="1"/>
</dbReference>
<evidence type="ECO:0000256" key="1">
    <source>
        <dbReference type="SAM" id="Phobius"/>
    </source>
</evidence>
<keyword evidence="1" id="KW-0472">Membrane</keyword>
<dbReference type="RefSeq" id="WP_188387434.1">
    <property type="nucleotide sequence ID" value="NZ_BMFK01000001.1"/>
</dbReference>
<keyword evidence="3" id="KW-1185">Reference proteome</keyword>
<protein>
    <submittedName>
        <fullName evidence="2">DUF378 domain-containing protein</fullName>
    </submittedName>
</protein>
<name>A0A917ANA4_9BACI</name>
<dbReference type="PANTHER" id="PTHR37304">
    <property type="entry name" value="MEMBRANE PROTEIN-RELATED"/>
    <property type="match status" value="1"/>
</dbReference>
<dbReference type="PANTHER" id="PTHR37304:SF1">
    <property type="entry name" value="MEMBRANE PROTEIN"/>
    <property type="match status" value="1"/>
</dbReference>
<accession>A0A917ANA4</accession>
<dbReference type="InterPro" id="IPR007211">
    <property type="entry name" value="DUF378"/>
</dbReference>
<gene>
    <name evidence="2" type="ORF">GCM10007140_11410</name>
</gene>
<keyword evidence="1" id="KW-0812">Transmembrane</keyword>
<dbReference type="Proteomes" id="UP000605259">
    <property type="component" value="Unassembled WGS sequence"/>
</dbReference>
<proteinExistence type="predicted"/>
<sequence length="64" mass="7541">MKFFNHFTFLLLVLGGLNWLFFALDFNVVDTVFGFSDVAVSIVYWLVGLSALYQLWYRFFSTDK</sequence>
<reference evidence="2" key="1">
    <citation type="journal article" date="2014" name="Int. J. Syst. Evol. Microbiol.">
        <title>Complete genome sequence of Corynebacterium casei LMG S-19264T (=DSM 44701T), isolated from a smear-ripened cheese.</title>
        <authorList>
            <consortium name="US DOE Joint Genome Institute (JGI-PGF)"/>
            <person name="Walter F."/>
            <person name="Albersmeier A."/>
            <person name="Kalinowski J."/>
            <person name="Ruckert C."/>
        </authorList>
    </citation>
    <scope>NUCLEOTIDE SEQUENCE</scope>
    <source>
        <strain evidence="2">CGMCC 1.12698</strain>
    </source>
</reference>
<dbReference type="EMBL" id="BMFK01000001">
    <property type="protein sequence ID" value="GGE62857.1"/>
    <property type="molecule type" value="Genomic_DNA"/>
</dbReference>